<evidence type="ECO:0000259" key="12">
    <source>
        <dbReference type="Pfam" id="PF03007"/>
    </source>
</evidence>
<evidence type="ECO:0000259" key="13">
    <source>
        <dbReference type="Pfam" id="PF06974"/>
    </source>
</evidence>
<evidence type="ECO:0000256" key="1">
    <source>
        <dbReference type="ARBA" id="ARBA00004771"/>
    </source>
</evidence>
<protein>
    <recommendedName>
        <fullName evidence="4">diacylglycerol O-acyltransferase</fullName>
        <ecNumber evidence="4">2.3.1.20</ecNumber>
    </recommendedName>
</protein>
<evidence type="ECO:0000256" key="5">
    <source>
        <dbReference type="ARBA" id="ARBA00022516"/>
    </source>
</evidence>
<evidence type="ECO:0000256" key="6">
    <source>
        <dbReference type="ARBA" id="ARBA00022679"/>
    </source>
</evidence>
<dbReference type="SUPFAM" id="SSF52777">
    <property type="entry name" value="CoA-dependent acyltransferases"/>
    <property type="match status" value="1"/>
</dbReference>
<keyword evidence="7" id="KW-0319">Glycerol metabolism</keyword>
<keyword evidence="15" id="KW-1185">Reference proteome</keyword>
<dbReference type="AlphaFoldDB" id="A0A419I6S1"/>
<dbReference type="PANTHER" id="PTHR31650:SF1">
    <property type="entry name" value="WAX ESTER SYNTHASE_DIACYLGLYCEROL ACYLTRANSFERASE 4-RELATED"/>
    <property type="match status" value="1"/>
</dbReference>
<dbReference type="InterPro" id="IPR045034">
    <property type="entry name" value="O-acyltransferase_WSD1-like"/>
</dbReference>
<comment type="pathway">
    <text evidence="2">Lipid metabolism.</text>
</comment>
<dbReference type="InterPro" id="IPR009721">
    <property type="entry name" value="O-acyltransferase_WSD1_C"/>
</dbReference>
<dbReference type="Pfam" id="PF06974">
    <property type="entry name" value="WS_DGAT_C"/>
    <property type="match status" value="1"/>
</dbReference>
<evidence type="ECO:0000256" key="8">
    <source>
        <dbReference type="ARBA" id="ARBA00023098"/>
    </source>
</evidence>
<dbReference type="Proteomes" id="UP000285112">
    <property type="component" value="Unassembled WGS sequence"/>
</dbReference>
<evidence type="ECO:0000313" key="14">
    <source>
        <dbReference type="EMBL" id="RJQ87240.1"/>
    </source>
</evidence>
<accession>A0A419I6S1</accession>
<dbReference type="GO" id="GO:0004144">
    <property type="term" value="F:diacylglycerol O-acyltransferase activity"/>
    <property type="evidence" value="ECO:0007669"/>
    <property type="project" value="UniProtKB-EC"/>
</dbReference>
<dbReference type="Pfam" id="PF03007">
    <property type="entry name" value="WS_DGAT_cat"/>
    <property type="match status" value="1"/>
</dbReference>
<evidence type="ECO:0000256" key="10">
    <source>
        <dbReference type="ARBA" id="ARBA00048109"/>
    </source>
</evidence>
<feature type="region of interest" description="Disordered" evidence="11">
    <location>
        <begin position="503"/>
        <end position="525"/>
    </location>
</feature>
<dbReference type="Gene3D" id="3.30.559.10">
    <property type="entry name" value="Chloramphenicol acetyltransferase-like domain"/>
    <property type="match status" value="1"/>
</dbReference>
<proteinExistence type="inferred from homology"/>
<dbReference type="PANTHER" id="PTHR31650">
    <property type="entry name" value="O-ACYLTRANSFERASE (WSD1-LIKE) FAMILY PROTEIN"/>
    <property type="match status" value="1"/>
</dbReference>
<name>A0A419I6S1_9PSEU</name>
<dbReference type="GO" id="GO:0019432">
    <property type="term" value="P:triglyceride biosynthetic process"/>
    <property type="evidence" value="ECO:0007669"/>
    <property type="project" value="UniProtKB-UniPathway"/>
</dbReference>
<comment type="similarity">
    <text evidence="3">Belongs to the long-chain O-acyltransferase family.</text>
</comment>
<dbReference type="GO" id="GO:0005886">
    <property type="term" value="C:plasma membrane"/>
    <property type="evidence" value="ECO:0007669"/>
    <property type="project" value="TreeGrafter"/>
</dbReference>
<reference evidence="14 15" key="1">
    <citation type="submission" date="2018-09" db="EMBL/GenBank/DDBJ databases">
        <title>YIM PH 21725 draft genome.</title>
        <authorList>
            <person name="Miao C."/>
        </authorList>
    </citation>
    <scope>NUCLEOTIDE SEQUENCE [LARGE SCALE GENOMIC DNA]</scope>
    <source>
        <strain evidence="15">YIM PH21725</strain>
    </source>
</reference>
<keyword evidence="5" id="KW-0444">Lipid biosynthesis</keyword>
<keyword evidence="8" id="KW-0443">Lipid metabolism</keyword>
<comment type="caution">
    <text evidence="14">The sequence shown here is derived from an EMBL/GenBank/DDBJ whole genome shotgun (WGS) entry which is preliminary data.</text>
</comment>
<sequence length="525" mass="55378">MSGAESRRIAAQDALWLRLDRPENRMVVTSVLWTAEPVDPGRLRSLVADRLVARYPGYSRRPVGGRWVTDPDFDLDRHLLISTLPAPGTREQLEEFVAARRSGPLDPDHPLWTIDLVRGYRRGSAVVVRTHHAIADGIRLTQVLFSLLDPDPAVTALPARVGGAAPRRPPVADPVARAGASAARSVDDLAAALQARAARIGPVAETLVSVPAYAAAAATGVAAAAAGAASGLLGGVPRQVAGRVATTVTSLRHSVAGLTGLVLAPVASFGWSGWPGTEKTAAWGDPVPLADLSELGHATGTTVNDVCAALVAGAFDRYLDRHPVAGVPVDLPWFVPVSLTAFDEDLPAELGNHFALVFARLPRGRRTFAERLTETHRRIARIRDSYEPMVNYALQTALARLPDPVAVRTSEFLSAKAVGVLTNVPGPRAPMALAGARVAGIVGWAPCSGRQAITVCVFSYAGQVRFGFGTDRRLLPDPGELLRALEEETAAALSAVRSATVASASTRGSGTVARSVVTPKKTRPR</sequence>
<evidence type="ECO:0000313" key="15">
    <source>
        <dbReference type="Proteomes" id="UP000285112"/>
    </source>
</evidence>
<feature type="domain" description="O-acyltransferase WSD1-like N-terminal" evidence="12">
    <location>
        <begin position="65"/>
        <end position="306"/>
    </location>
</feature>
<dbReference type="InterPro" id="IPR004255">
    <property type="entry name" value="O-acyltransferase_WSD1_N"/>
</dbReference>
<keyword evidence="9" id="KW-0012">Acyltransferase</keyword>
<dbReference type="OrthoDB" id="9810950at2"/>
<dbReference type="GO" id="GO:0006071">
    <property type="term" value="P:glycerol metabolic process"/>
    <property type="evidence" value="ECO:0007669"/>
    <property type="project" value="UniProtKB-KW"/>
</dbReference>
<evidence type="ECO:0000256" key="2">
    <source>
        <dbReference type="ARBA" id="ARBA00005189"/>
    </source>
</evidence>
<evidence type="ECO:0000256" key="11">
    <source>
        <dbReference type="SAM" id="MobiDB-lite"/>
    </source>
</evidence>
<keyword evidence="6" id="KW-0808">Transferase</keyword>
<evidence type="ECO:0000256" key="3">
    <source>
        <dbReference type="ARBA" id="ARBA00009587"/>
    </source>
</evidence>
<evidence type="ECO:0000256" key="9">
    <source>
        <dbReference type="ARBA" id="ARBA00023315"/>
    </source>
</evidence>
<comment type="catalytic activity">
    <reaction evidence="10">
        <text>an acyl-CoA + a 1,2-diacyl-sn-glycerol = a triacyl-sn-glycerol + CoA</text>
        <dbReference type="Rhea" id="RHEA:10868"/>
        <dbReference type="ChEBI" id="CHEBI:17815"/>
        <dbReference type="ChEBI" id="CHEBI:57287"/>
        <dbReference type="ChEBI" id="CHEBI:58342"/>
        <dbReference type="ChEBI" id="CHEBI:64615"/>
        <dbReference type="EC" id="2.3.1.20"/>
    </reaction>
</comment>
<evidence type="ECO:0000256" key="7">
    <source>
        <dbReference type="ARBA" id="ARBA00022798"/>
    </source>
</evidence>
<dbReference type="EC" id="2.3.1.20" evidence="4"/>
<evidence type="ECO:0000256" key="4">
    <source>
        <dbReference type="ARBA" id="ARBA00013244"/>
    </source>
</evidence>
<dbReference type="UniPathway" id="UPA00282"/>
<dbReference type="EMBL" id="QZFV01000069">
    <property type="protein sequence ID" value="RJQ87240.1"/>
    <property type="molecule type" value="Genomic_DNA"/>
</dbReference>
<dbReference type="InterPro" id="IPR023213">
    <property type="entry name" value="CAT-like_dom_sf"/>
</dbReference>
<comment type="pathway">
    <text evidence="1">Glycerolipid metabolism; triacylglycerol biosynthesis.</text>
</comment>
<feature type="domain" description="O-acyltransferase WSD1 C-terminal" evidence="13">
    <location>
        <begin position="351"/>
        <end position="488"/>
    </location>
</feature>
<organism evidence="14 15">
    <name type="scientific">Amycolatopsis panacis</name>
    <dbReference type="NCBI Taxonomy" id="2340917"/>
    <lineage>
        <taxon>Bacteria</taxon>
        <taxon>Bacillati</taxon>
        <taxon>Actinomycetota</taxon>
        <taxon>Actinomycetes</taxon>
        <taxon>Pseudonocardiales</taxon>
        <taxon>Pseudonocardiaceae</taxon>
        <taxon>Amycolatopsis</taxon>
    </lineage>
</organism>
<gene>
    <name evidence="14" type="ORF">D5S19_09905</name>
</gene>